<dbReference type="AlphaFoldDB" id="A0AAD8GZN4"/>
<gene>
    <name evidence="6" type="ORF">POM88_050238</name>
</gene>
<comment type="caution">
    <text evidence="6">The sequence shown here is derived from an EMBL/GenBank/DDBJ whole genome shotgun (WGS) entry which is preliminary data.</text>
</comment>
<dbReference type="InterPro" id="IPR044567">
    <property type="entry name" value="CLSY/DRD1"/>
</dbReference>
<proteinExistence type="predicted"/>
<keyword evidence="3" id="KW-0378">Hydrolase</keyword>
<dbReference type="PANTHER" id="PTHR45821:SF5">
    <property type="entry name" value="SNF2 DOMAIN-CONTAINING PROTEIN CLASSY 4"/>
    <property type="match status" value="1"/>
</dbReference>
<keyword evidence="4" id="KW-0067">ATP-binding</keyword>
<evidence type="ECO:0000256" key="3">
    <source>
        <dbReference type="ARBA" id="ARBA00022806"/>
    </source>
</evidence>
<evidence type="ECO:0000313" key="7">
    <source>
        <dbReference type="Proteomes" id="UP001237642"/>
    </source>
</evidence>
<keyword evidence="7" id="KW-1185">Reference proteome</keyword>
<evidence type="ECO:0000256" key="4">
    <source>
        <dbReference type="ARBA" id="ARBA00022840"/>
    </source>
</evidence>
<dbReference type="EMBL" id="JAUIZM010000011">
    <property type="protein sequence ID" value="KAK1356982.1"/>
    <property type="molecule type" value="Genomic_DNA"/>
</dbReference>
<dbReference type="Proteomes" id="UP001237642">
    <property type="component" value="Unassembled WGS sequence"/>
</dbReference>
<accession>A0AAD8GZN4</accession>
<evidence type="ECO:0000313" key="6">
    <source>
        <dbReference type="EMBL" id="KAK1356982.1"/>
    </source>
</evidence>
<keyword evidence="3" id="KW-0347">Helicase</keyword>
<dbReference type="GO" id="GO:0004386">
    <property type="term" value="F:helicase activity"/>
    <property type="evidence" value="ECO:0007669"/>
    <property type="project" value="UniProtKB-KW"/>
</dbReference>
<evidence type="ECO:0000256" key="2">
    <source>
        <dbReference type="ARBA" id="ARBA00022741"/>
    </source>
</evidence>
<protein>
    <submittedName>
        <fullName evidence="6">Uncharacterized protein</fullName>
    </submittedName>
</protein>
<comment type="subcellular location">
    <subcellularLocation>
        <location evidence="1">Nucleus</location>
    </subcellularLocation>
</comment>
<dbReference type="GO" id="GO:0005634">
    <property type="term" value="C:nucleus"/>
    <property type="evidence" value="ECO:0007669"/>
    <property type="project" value="UniProtKB-SubCell"/>
</dbReference>
<dbReference type="GO" id="GO:0005524">
    <property type="term" value="F:ATP binding"/>
    <property type="evidence" value="ECO:0007669"/>
    <property type="project" value="UniProtKB-KW"/>
</dbReference>
<evidence type="ECO:0000256" key="1">
    <source>
        <dbReference type="ARBA" id="ARBA00004123"/>
    </source>
</evidence>
<keyword evidence="2" id="KW-0547">Nucleotide-binding</keyword>
<name>A0AAD8GZN4_9APIA</name>
<reference evidence="6" key="1">
    <citation type="submission" date="2023-02" db="EMBL/GenBank/DDBJ databases">
        <title>Genome of toxic invasive species Heracleum sosnowskyi carries increased number of genes despite the absence of recent whole-genome duplications.</title>
        <authorList>
            <person name="Schelkunov M."/>
            <person name="Shtratnikova V."/>
            <person name="Makarenko M."/>
            <person name="Klepikova A."/>
            <person name="Omelchenko D."/>
            <person name="Novikova G."/>
            <person name="Obukhova E."/>
            <person name="Bogdanov V."/>
            <person name="Penin A."/>
            <person name="Logacheva M."/>
        </authorList>
    </citation>
    <scope>NUCLEOTIDE SEQUENCE</scope>
    <source>
        <strain evidence="6">Hsosn_3</strain>
        <tissue evidence="6">Leaf</tissue>
    </source>
</reference>
<dbReference type="PANTHER" id="PTHR45821">
    <property type="entry name" value="SNF2 DOMAIN-CONTAINING PROTEIN CLASSY 2-RELATED"/>
    <property type="match status" value="1"/>
</dbReference>
<organism evidence="6 7">
    <name type="scientific">Heracleum sosnowskyi</name>
    <dbReference type="NCBI Taxonomy" id="360622"/>
    <lineage>
        <taxon>Eukaryota</taxon>
        <taxon>Viridiplantae</taxon>
        <taxon>Streptophyta</taxon>
        <taxon>Embryophyta</taxon>
        <taxon>Tracheophyta</taxon>
        <taxon>Spermatophyta</taxon>
        <taxon>Magnoliopsida</taxon>
        <taxon>eudicotyledons</taxon>
        <taxon>Gunneridae</taxon>
        <taxon>Pentapetalae</taxon>
        <taxon>asterids</taxon>
        <taxon>campanulids</taxon>
        <taxon>Apiales</taxon>
        <taxon>Apiaceae</taxon>
        <taxon>Apioideae</taxon>
        <taxon>apioid superclade</taxon>
        <taxon>Tordylieae</taxon>
        <taxon>Tordyliinae</taxon>
        <taxon>Heracleum</taxon>
    </lineage>
</organism>
<evidence type="ECO:0000256" key="5">
    <source>
        <dbReference type="ARBA" id="ARBA00023242"/>
    </source>
</evidence>
<sequence>MEQFVENGPKCEFQFEEKNKNPVEKSVENEPKCEFQFEEKNKKPVEKSEFEEVLDTCWAELDKCLDDEESNKTDFFFRPDVDDGHSKTRTLTDCVTLCKHPDLYLDEQVGTICKSCSVVVEEMRYILPPFVSYMVSNNELDMA</sequence>
<keyword evidence="5" id="KW-0539">Nucleus</keyword>
<reference evidence="6" key="2">
    <citation type="submission" date="2023-05" db="EMBL/GenBank/DDBJ databases">
        <authorList>
            <person name="Schelkunov M.I."/>
        </authorList>
    </citation>
    <scope>NUCLEOTIDE SEQUENCE</scope>
    <source>
        <strain evidence="6">Hsosn_3</strain>
        <tissue evidence="6">Leaf</tissue>
    </source>
</reference>
<dbReference type="GO" id="GO:0080188">
    <property type="term" value="P:gene silencing by siRNA-directed DNA methylation"/>
    <property type="evidence" value="ECO:0007669"/>
    <property type="project" value="InterPro"/>
</dbReference>